<dbReference type="CDD" id="cd06267">
    <property type="entry name" value="PBP1_LacI_sugar_binding-like"/>
    <property type="match status" value="1"/>
</dbReference>
<keyword evidence="2" id="KW-0238">DNA-binding</keyword>
<dbReference type="GO" id="GO:0000976">
    <property type="term" value="F:transcription cis-regulatory region binding"/>
    <property type="evidence" value="ECO:0007669"/>
    <property type="project" value="TreeGrafter"/>
</dbReference>
<evidence type="ECO:0000313" key="6">
    <source>
        <dbReference type="Proteomes" id="UP001319200"/>
    </source>
</evidence>
<dbReference type="Gene3D" id="1.10.260.40">
    <property type="entry name" value="lambda repressor-like DNA-binding domains"/>
    <property type="match status" value="1"/>
</dbReference>
<dbReference type="InterPro" id="IPR001761">
    <property type="entry name" value="Peripla_BP/Lac1_sug-bd_dom"/>
</dbReference>
<evidence type="ECO:0000259" key="4">
    <source>
        <dbReference type="PROSITE" id="PS50932"/>
    </source>
</evidence>
<dbReference type="PROSITE" id="PS50932">
    <property type="entry name" value="HTH_LACI_2"/>
    <property type="match status" value="1"/>
</dbReference>
<dbReference type="Gene3D" id="3.40.50.2300">
    <property type="match status" value="2"/>
</dbReference>
<dbReference type="AlphaFoldDB" id="A0AAP2DK86"/>
<proteinExistence type="predicted"/>
<reference evidence="5 6" key="1">
    <citation type="submission" date="2021-05" db="EMBL/GenBank/DDBJ databases">
        <title>A Polyphasic approach of four new species of the genus Ohtaekwangia: Ohtaekwangia histidinii sp. nov., Ohtaekwangia cretensis sp. nov., Ohtaekwangia indiensis sp. nov., Ohtaekwangia reichenbachii sp. nov. from diverse environment.</title>
        <authorList>
            <person name="Octaviana S."/>
        </authorList>
    </citation>
    <scope>NUCLEOTIDE SEQUENCE [LARGE SCALE GENOMIC DNA]</scope>
    <source>
        <strain evidence="5 6">PWU4</strain>
    </source>
</reference>
<dbReference type="InterPro" id="IPR010982">
    <property type="entry name" value="Lambda_DNA-bd_dom_sf"/>
</dbReference>
<dbReference type="Pfam" id="PF00356">
    <property type="entry name" value="LacI"/>
    <property type="match status" value="1"/>
</dbReference>
<dbReference type="PANTHER" id="PTHR30146:SF109">
    <property type="entry name" value="HTH-TYPE TRANSCRIPTIONAL REGULATOR GALS"/>
    <property type="match status" value="1"/>
</dbReference>
<feature type="domain" description="HTH lacI-type" evidence="4">
    <location>
        <begin position="6"/>
        <end position="60"/>
    </location>
</feature>
<dbReference type="SUPFAM" id="SSF47413">
    <property type="entry name" value="lambda repressor-like DNA-binding domains"/>
    <property type="match status" value="1"/>
</dbReference>
<comment type="caution">
    <text evidence="5">The sequence shown here is derived from an EMBL/GenBank/DDBJ whole genome shotgun (WGS) entry which is preliminary data.</text>
</comment>
<name>A0AAP2DK86_9BACT</name>
<dbReference type="Proteomes" id="UP001319200">
    <property type="component" value="Unassembled WGS sequence"/>
</dbReference>
<dbReference type="Pfam" id="PF00532">
    <property type="entry name" value="Peripla_BP_1"/>
    <property type="match status" value="1"/>
</dbReference>
<dbReference type="InterPro" id="IPR028082">
    <property type="entry name" value="Peripla_BP_I"/>
</dbReference>
<keyword evidence="6" id="KW-1185">Reference proteome</keyword>
<protein>
    <submittedName>
        <fullName evidence="5">LacI family transcriptional regulator</fullName>
    </submittedName>
</protein>
<evidence type="ECO:0000313" key="5">
    <source>
        <dbReference type="EMBL" id="MBT1696883.1"/>
    </source>
</evidence>
<evidence type="ECO:0000256" key="2">
    <source>
        <dbReference type="ARBA" id="ARBA00023125"/>
    </source>
</evidence>
<dbReference type="CDD" id="cd01392">
    <property type="entry name" value="HTH_LacI"/>
    <property type="match status" value="1"/>
</dbReference>
<organism evidence="5 6">
    <name type="scientific">Chryseosolibacter histidini</name>
    <dbReference type="NCBI Taxonomy" id="2782349"/>
    <lineage>
        <taxon>Bacteria</taxon>
        <taxon>Pseudomonadati</taxon>
        <taxon>Bacteroidota</taxon>
        <taxon>Cytophagia</taxon>
        <taxon>Cytophagales</taxon>
        <taxon>Chryseotaleaceae</taxon>
        <taxon>Chryseosolibacter</taxon>
    </lineage>
</organism>
<dbReference type="GO" id="GO:0003700">
    <property type="term" value="F:DNA-binding transcription factor activity"/>
    <property type="evidence" value="ECO:0007669"/>
    <property type="project" value="TreeGrafter"/>
</dbReference>
<keyword evidence="1" id="KW-0805">Transcription regulation</keyword>
<sequence>MKYNQVTIKDIARELGISPSTVSRALKDHPDISPETKKAVNELAEKLNYQPNIVALSLRQSKTNTIGVIIPELVHFFFSTVISGIEDVAYSAGYNVIITQSNESLQREKTDIKALFNSRVDGMLISVSRETNTFDHIEGILAKGVPMVFFDRVYENANSSKIIVDDLSGAKEATLHLIDQGCKRIAHLEGPPNLEITKQRLEGYLEALKDHNIPVNKNLIMACPLGTIEEGKKATEKLLAMAEPPDAIFATNDPAAMGAMQAIKEAGLKIPKDIAVVGFSNWFFSALLDPPLTSVDQPGFEMGQEAAKLLIRQIEMKTKNSDIDVQPETKVLKTRLVVRDSSLKKGKKK</sequence>
<accession>A0AAP2DK86</accession>
<dbReference type="RefSeq" id="WP_254162411.1">
    <property type="nucleotide sequence ID" value="NZ_JAHESF010000006.1"/>
</dbReference>
<dbReference type="SUPFAM" id="SSF53822">
    <property type="entry name" value="Periplasmic binding protein-like I"/>
    <property type="match status" value="1"/>
</dbReference>
<dbReference type="PANTHER" id="PTHR30146">
    <property type="entry name" value="LACI-RELATED TRANSCRIPTIONAL REPRESSOR"/>
    <property type="match status" value="1"/>
</dbReference>
<dbReference type="InterPro" id="IPR000843">
    <property type="entry name" value="HTH_LacI"/>
</dbReference>
<evidence type="ECO:0000256" key="3">
    <source>
        <dbReference type="ARBA" id="ARBA00023163"/>
    </source>
</evidence>
<evidence type="ECO:0000256" key="1">
    <source>
        <dbReference type="ARBA" id="ARBA00023015"/>
    </source>
</evidence>
<keyword evidence="3" id="KW-0804">Transcription</keyword>
<gene>
    <name evidence="5" type="ORF">KK083_08370</name>
</gene>
<dbReference type="EMBL" id="JAHESF010000006">
    <property type="protein sequence ID" value="MBT1696883.1"/>
    <property type="molecule type" value="Genomic_DNA"/>
</dbReference>
<dbReference type="SMART" id="SM00354">
    <property type="entry name" value="HTH_LACI"/>
    <property type="match status" value="1"/>
</dbReference>